<feature type="domain" description="N-acetyltransferase" evidence="1">
    <location>
        <begin position="1"/>
        <end position="93"/>
    </location>
</feature>
<dbReference type="InterPro" id="IPR031165">
    <property type="entry name" value="GNAT_YJDJ"/>
</dbReference>
<dbReference type="GO" id="GO:0016747">
    <property type="term" value="F:acyltransferase activity, transferring groups other than amino-acyl groups"/>
    <property type="evidence" value="ECO:0007669"/>
    <property type="project" value="InterPro"/>
</dbReference>
<reference evidence="3" key="1">
    <citation type="journal article" date="2014" name="Int. J. Syst. Evol. Microbiol.">
        <title>Complete genome sequence of Corynebacterium casei LMG S-19264T (=DSM 44701T), isolated from a smear-ripened cheese.</title>
        <authorList>
            <consortium name="US DOE Joint Genome Institute (JGI-PGF)"/>
            <person name="Walter F."/>
            <person name="Albersmeier A."/>
            <person name="Kalinowski J."/>
            <person name="Ruckert C."/>
        </authorList>
    </citation>
    <scope>NUCLEOTIDE SEQUENCE</scope>
    <source>
        <strain evidence="3">CGMCC 1.16067</strain>
    </source>
</reference>
<name>A0A917BNF0_9ACTN</name>
<evidence type="ECO:0000313" key="4">
    <source>
        <dbReference type="Proteomes" id="UP000649179"/>
    </source>
</evidence>
<dbReference type="RefSeq" id="WP_188779817.1">
    <property type="nucleotide sequence ID" value="NZ_BMKQ01000001.1"/>
</dbReference>
<dbReference type="PANTHER" id="PTHR31435">
    <property type="entry name" value="PROTEIN NATD1"/>
    <property type="match status" value="1"/>
</dbReference>
<dbReference type="PROSITE" id="PS51186">
    <property type="entry name" value="GNAT"/>
    <property type="match status" value="1"/>
</dbReference>
<protein>
    <submittedName>
        <fullName evidence="3">N-acetyltransferase</fullName>
    </submittedName>
</protein>
<evidence type="ECO:0000313" key="3">
    <source>
        <dbReference type="EMBL" id="GGF47655.1"/>
    </source>
</evidence>
<dbReference type="SUPFAM" id="SSF55729">
    <property type="entry name" value="Acyl-CoA N-acyltransferases (Nat)"/>
    <property type="match status" value="1"/>
</dbReference>
<reference evidence="3" key="2">
    <citation type="submission" date="2020-09" db="EMBL/GenBank/DDBJ databases">
        <authorList>
            <person name="Sun Q."/>
            <person name="Zhou Y."/>
        </authorList>
    </citation>
    <scope>NUCLEOTIDE SEQUENCE</scope>
    <source>
        <strain evidence="3">CGMCC 1.16067</strain>
    </source>
</reference>
<accession>A0A917BNF0</accession>
<dbReference type="PANTHER" id="PTHR31435:SF10">
    <property type="entry name" value="BSR4717 PROTEIN"/>
    <property type="match status" value="1"/>
</dbReference>
<organism evidence="3 4">
    <name type="scientific">Marmoricola endophyticus</name>
    <dbReference type="NCBI Taxonomy" id="2040280"/>
    <lineage>
        <taxon>Bacteria</taxon>
        <taxon>Bacillati</taxon>
        <taxon>Actinomycetota</taxon>
        <taxon>Actinomycetes</taxon>
        <taxon>Propionibacteriales</taxon>
        <taxon>Nocardioidaceae</taxon>
        <taxon>Marmoricola</taxon>
    </lineage>
</organism>
<feature type="domain" description="N-acetyltransferase" evidence="2">
    <location>
        <begin position="7"/>
        <end position="93"/>
    </location>
</feature>
<dbReference type="EMBL" id="BMKQ01000001">
    <property type="protein sequence ID" value="GGF47655.1"/>
    <property type="molecule type" value="Genomic_DNA"/>
</dbReference>
<dbReference type="AlphaFoldDB" id="A0A917BNF0"/>
<dbReference type="InterPro" id="IPR000182">
    <property type="entry name" value="GNAT_dom"/>
</dbReference>
<proteinExistence type="predicted"/>
<dbReference type="Pfam" id="PF14542">
    <property type="entry name" value="Acetyltransf_CG"/>
    <property type="match status" value="1"/>
</dbReference>
<dbReference type="InterPro" id="IPR016181">
    <property type="entry name" value="Acyl_CoA_acyltransferase"/>
</dbReference>
<evidence type="ECO:0000259" key="2">
    <source>
        <dbReference type="PROSITE" id="PS51729"/>
    </source>
</evidence>
<gene>
    <name evidence="3" type="ORF">GCM10011519_22130</name>
</gene>
<keyword evidence="4" id="KW-1185">Reference proteome</keyword>
<sequence>MTQVEVHDQPEAHRYVATVDGEQVGLAAYTLDGDVITFTHTEVDDSHAGEGIGSTIITTSLEDVRRRGLRVVPRCPFYEAWFDKHPEAADLLA</sequence>
<dbReference type="InterPro" id="IPR045057">
    <property type="entry name" value="Gcn5-rel_NAT"/>
</dbReference>
<dbReference type="Proteomes" id="UP000649179">
    <property type="component" value="Unassembled WGS sequence"/>
</dbReference>
<dbReference type="PROSITE" id="PS51729">
    <property type="entry name" value="GNAT_YJDJ"/>
    <property type="match status" value="1"/>
</dbReference>
<dbReference type="Gene3D" id="3.40.630.30">
    <property type="match status" value="1"/>
</dbReference>
<evidence type="ECO:0000259" key="1">
    <source>
        <dbReference type="PROSITE" id="PS51186"/>
    </source>
</evidence>
<comment type="caution">
    <text evidence="3">The sequence shown here is derived from an EMBL/GenBank/DDBJ whole genome shotgun (WGS) entry which is preliminary data.</text>
</comment>
<dbReference type="CDD" id="cd04301">
    <property type="entry name" value="NAT_SF"/>
    <property type="match status" value="1"/>
</dbReference>